<keyword evidence="7 17" id="KW-0732">Signal</keyword>
<dbReference type="PROSITE" id="PS52016">
    <property type="entry name" value="TONB_DEPENDENT_REC_3"/>
    <property type="match status" value="1"/>
</dbReference>
<evidence type="ECO:0000256" key="3">
    <source>
        <dbReference type="ARBA" id="ARBA00022448"/>
    </source>
</evidence>
<evidence type="ECO:0000256" key="7">
    <source>
        <dbReference type="ARBA" id="ARBA00022729"/>
    </source>
</evidence>
<evidence type="ECO:0000256" key="9">
    <source>
        <dbReference type="ARBA" id="ARBA00023065"/>
    </source>
</evidence>
<evidence type="ECO:0000313" key="20">
    <source>
        <dbReference type="EMBL" id="CAG4885341.1"/>
    </source>
</evidence>
<dbReference type="InterPro" id="IPR000531">
    <property type="entry name" value="Beta-barrel_TonB"/>
</dbReference>
<dbReference type="PANTHER" id="PTHR30442">
    <property type="entry name" value="IRON III DICITRATE TRANSPORT PROTEIN FECA"/>
    <property type="match status" value="1"/>
</dbReference>
<dbReference type="Pfam" id="PF07715">
    <property type="entry name" value="Plug"/>
    <property type="match status" value="1"/>
</dbReference>
<evidence type="ECO:0000259" key="19">
    <source>
        <dbReference type="Pfam" id="PF07715"/>
    </source>
</evidence>
<feature type="domain" description="TonB-dependent receptor plug" evidence="19">
    <location>
        <begin position="57"/>
        <end position="166"/>
    </location>
</feature>
<feature type="domain" description="TonB-dependent receptor-like beta-barrel" evidence="18">
    <location>
        <begin position="243"/>
        <end position="672"/>
    </location>
</feature>
<evidence type="ECO:0000256" key="16">
    <source>
        <dbReference type="RuleBase" id="RU003357"/>
    </source>
</evidence>
<feature type="chain" id="PRO_5037195036" evidence="17">
    <location>
        <begin position="39"/>
        <end position="702"/>
    </location>
</feature>
<dbReference type="GO" id="GO:0015891">
    <property type="term" value="P:siderophore transport"/>
    <property type="evidence" value="ECO:0007669"/>
    <property type="project" value="InterPro"/>
</dbReference>
<evidence type="ECO:0000256" key="17">
    <source>
        <dbReference type="SAM" id="SignalP"/>
    </source>
</evidence>
<evidence type="ECO:0000259" key="18">
    <source>
        <dbReference type="Pfam" id="PF00593"/>
    </source>
</evidence>
<evidence type="ECO:0000256" key="11">
    <source>
        <dbReference type="ARBA" id="ARBA00023136"/>
    </source>
</evidence>
<evidence type="ECO:0000256" key="5">
    <source>
        <dbReference type="ARBA" id="ARBA00022496"/>
    </source>
</evidence>
<evidence type="ECO:0000256" key="4">
    <source>
        <dbReference type="ARBA" id="ARBA00022452"/>
    </source>
</evidence>
<comment type="subcellular location">
    <subcellularLocation>
        <location evidence="1 14">Cell outer membrane</location>
        <topology evidence="1 14">Multi-pass membrane protein</topology>
    </subcellularLocation>
</comment>
<keyword evidence="21" id="KW-1185">Reference proteome</keyword>
<dbReference type="InterPro" id="IPR010917">
    <property type="entry name" value="TonB_rcpt_CS"/>
</dbReference>
<keyword evidence="11 14" id="KW-0472">Membrane</keyword>
<keyword evidence="9" id="KW-0406">Ion transport</keyword>
<dbReference type="EMBL" id="CAJQUM010000001">
    <property type="protein sequence ID" value="CAG4885341.1"/>
    <property type="molecule type" value="Genomic_DNA"/>
</dbReference>
<dbReference type="GO" id="GO:0038023">
    <property type="term" value="F:signaling receptor activity"/>
    <property type="evidence" value="ECO:0007669"/>
    <property type="project" value="InterPro"/>
</dbReference>
<dbReference type="Gene3D" id="2.40.170.20">
    <property type="entry name" value="TonB-dependent receptor, beta-barrel domain"/>
    <property type="match status" value="1"/>
</dbReference>
<sequence length="702" mass="75880">MKRTTGSFQQHGNTKRMTKTKLALALALALGASTQAIATEIELPRIDVIGEGEQSVARQPGSVAIIDKEALALAQPVSTQDALKSVPGIVIREEEGYGFIPNIGMRGLNPNRSQKVLVLEDGVPIAPGLFLANESYYSPRIERMQSIEVLKGAAGLRYGPTTIGGVINYKTKNPEEGVKVTARAGSHGYQLLGLDAGGTALSGEAIGGISLVTAQGDGFRHNGFDMTDAVVKGGMALGDKQWLSAKFTYYDNEVNTSYVGLRPNEFQNDPTKNPAPNDWFLTDRTSFDLNHELEIGDSMKLNTLLYWSELTRDYWRREVQSRSADGTTFVPCDGGAYCMNGNNRTFEMMGLDSRLHIAYDGFGIKNEAEIGIRLHSDKLDNTKIRSKTDPNARSGDLTSDDTQKANGIAFYGQNRFLVNERIAITPGLRIETYDQERKSELTGLDGKSDNTEVMPGIGATWQVAPQAQLFAGMFKGFSPAMVATAISAAGVDENLDAERSTNFEIGVRGAVDRLSYEATAFHMDFDNQIIPQSESGGVGATVTNAGKTLNQGLEGAIGYDLGAGWGVDTNATWVPTAKFNSTKMVAGIDRNGNRLPYAPKLTSNLALKHTAGGLKSSLGIYHVSSQFVDPENTEAESADGRRGKIPAYTTVNLNAHYAVNKQLSVFGTVRNLLDKKCIASRNPDGIFPGAERNFEAGMSYKF</sequence>
<evidence type="ECO:0000313" key="21">
    <source>
        <dbReference type="Proteomes" id="UP000742786"/>
    </source>
</evidence>
<feature type="short sequence motif" description="TonB C-terminal box" evidence="15">
    <location>
        <begin position="685"/>
        <end position="702"/>
    </location>
</feature>
<dbReference type="Pfam" id="PF00593">
    <property type="entry name" value="TonB_dep_Rec_b-barrel"/>
    <property type="match status" value="1"/>
</dbReference>
<name>A0A916N3Q5_9PROT</name>
<evidence type="ECO:0000256" key="10">
    <source>
        <dbReference type="ARBA" id="ARBA00023077"/>
    </source>
</evidence>
<evidence type="ECO:0000256" key="6">
    <source>
        <dbReference type="ARBA" id="ARBA00022692"/>
    </source>
</evidence>
<dbReference type="Gene3D" id="2.170.130.10">
    <property type="entry name" value="TonB-dependent receptor, plug domain"/>
    <property type="match status" value="1"/>
</dbReference>
<evidence type="ECO:0000256" key="13">
    <source>
        <dbReference type="ARBA" id="ARBA00023237"/>
    </source>
</evidence>
<dbReference type="InterPro" id="IPR037066">
    <property type="entry name" value="Plug_dom_sf"/>
</dbReference>
<accession>A0A916N3Q5</accession>
<evidence type="ECO:0000256" key="14">
    <source>
        <dbReference type="PROSITE-ProRule" id="PRU01360"/>
    </source>
</evidence>
<dbReference type="AlphaFoldDB" id="A0A916N3Q5"/>
<dbReference type="PROSITE" id="PS01156">
    <property type="entry name" value="TONB_DEPENDENT_REC_2"/>
    <property type="match status" value="1"/>
</dbReference>
<keyword evidence="6 14" id="KW-0812">Transmembrane</keyword>
<dbReference type="InterPro" id="IPR012910">
    <property type="entry name" value="Plug_dom"/>
</dbReference>
<keyword evidence="4 14" id="KW-1134">Transmembrane beta strand</keyword>
<reference evidence="20" key="1">
    <citation type="submission" date="2021-04" db="EMBL/GenBank/DDBJ databases">
        <authorList>
            <person name="Hornung B."/>
        </authorList>
    </citation>
    <scope>NUCLEOTIDE SEQUENCE</scope>
    <source>
        <strain evidence="20">G5G6</strain>
    </source>
</reference>
<evidence type="ECO:0000256" key="8">
    <source>
        <dbReference type="ARBA" id="ARBA00023004"/>
    </source>
</evidence>
<protein>
    <submittedName>
        <fullName evidence="20">TonB-dependent receptor</fullName>
    </submittedName>
</protein>
<proteinExistence type="inferred from homology"/>
<evidence type="ECO:0000256" key="2">
    <source>
        <dbReference type="ARBA" id="ARBA00009810"/>
    </source>
</evidence>
<comment type="caution">
    <text evidence="20">The sequence shown here is derived from an EMBL/GenBank/DDBJ whole genome shotgun (WGS) entry which is preliminary data.</text>
</comment>
<keyword evidence="8" id="KW-0408">Iron</keyword>
<organism evidence="20 21">
    <name type="scientific">Georgfuchsia toluolica</name>
    <dbReference type="NCBI Taxonomy" id="424218"/>
    <lineage>
        <taxon>Bacteria</taxon>
        <taxon>Pseudomonadati</taxon>
        <taxon>Pseudomonadota</taxon>
        <taxon>Betaproteobacteria</taxon>
        <taxon>Nitrosomonadales</taxon>
        <taxon>Sterolibacteriaceae</taxon>
        <taxon>Georgfuchsia</taxon>
    </lineage>
</organism>
<feature type="signal peptide" evidence="17">
    <location>
        <begin position="1"/>
        <end position="38"/>
    </location>
</feature>
<gene>
    <name evidence="20" type="ORF">GTOL_13224</name>
</gene>
<keyword evidence="13 14" id="KW-0998">Cell outer membrane</keyword>
<dbReference type="SUPFAM" id="SSF56935">
    <property type="entry name" value="Porins"/>
    <property type="match status" value="1"/>
</dbReference>
<dbReference type="InterPro" id="IPR036942">
    <property type="entry name" value="Beta-barrel_TonB_sf"/>
</dbReference>
<dbReference type="Proteomes" id="UP000742786">
    <property type="component" value="Unassembled WGS sequence"/>
</dbReference>
<evidence type="ECO:0000256" key="15">
    <source>
        <dbReference type="PROSITE-ProRule" id="PRU10144"/>
    </source>
</evidence>
<dbReference type="GO" id="GO:0009279">
    <property type="term" value="C:cell outer membrane"/>
    <property type="evidence" value="ECO:0007669"/>
    <property type="project" value="UniProtKB-SubCell"/>
</dbReference>
<dbReference type="CDD" id="cd01347">
    <property type="entry name" value="ligand_gated_channel"/>
    <property type="match status" value="1"/>
</dbReference>
<keyword evidence="5" id="KW-0410">Iron transport</keyword>
<dbReference type="InterPro" id="IPR010105">
    <property type="entry name" value="TonB_sidphr_rcpt"/>
</dbReference>
<dbReference type="RefSeq" id="WP_220637090.1">
    <property type="nucleotide sequence ID" value="NZ_CAJQUM010000001.1"/>
</dbReference>
<keyword evidence="12 20" id="KW-0675">Receptor</keyword>
<evidence type="ECO:0000256" key="12">
    <source>
        <dbReference type="ARBA" id="ARBA00023170"/>
    </source>
</evidence>
<keyword evidence="3 14" id="KW-0813">Transport</keyword>
<dbReference type="NCBIfam" id="TIGR01783">
    <property type="entry name" value="TonB-siderophor"/>
    <property type="match status" value="1"/>
</dbReference>
<comment type="similarity">
    <text evidence="2 14 16">Belongs to the TonB-dependent receptor family.</text>
</comment>
<dbReference type="InterPro" id="IPR039426">
    <property type="entry name" value="TonB-dep_rcpt-like"/>
</dbReference>
<dbReference type="PANTHER" id="PTHR30442:SF0">
    <property type="entry name" value="FE(3+) DICITRATE TRANSPORT PROTEIN FECA"/>
    <property type="match status" value="1"/>
</dbReference>
<dbReference type="GO" id="GO:0015343">
    <property type="term" value="F:siderophore-iron transmembrane transporter activity"/>
    <property type="evidence" value="ECO:0007669"/>
    <property type="project" value="InterPro"/>
</dbReference>
<evidence type="ECO:0000256" key="1">
    <source>
        <dbReference type="ARBA" id="ARBA00004571"/>
    </source>
</evidence>
<keyword evidence="10 16" id="KW-0798">TonB box</keyword>